<dbReference type="SUPFAM" id="SSF82199">
    <property type="entry name" value="SET domain"/>
    <property type="match status" value="1"/>
</dbReference>
<name>A0A1I7SIP9_BURXY</name>
<protein>
    <submittedName>
        <fullName evidence="2">5-formyltetrahydrofolate cyclo-ligase</fullName>
    </submittedName>
</protein>
<dbReference type="Proteomes" id="UP000095284">
    <property type="component" value="Unplaced"/>
</dbReference>
<dbReference type="Gene3D" id="3.90.1410.10">
    <property type="entry name" value="set domain protein methyltransferase, domain 1"/>
    <property type="match status" value="1"/>
</dbReference>
<proteinExistence type="predicted"/>
<dbReference type="WBParaSite" id="BXY_1292100.1">
    <property type="protein sequence ID" value="BXY_1292100.1"/>
    <property type="gene ID" value="BXY_1292100"/>
</dbReference>
<accession>A0A1I7SIP9</accession>
<dbReference type="AlphaFoldDB" id="A0A1I7SIP9"/>
<organism evidence="1 2">
    <name type="scientific">Bursaphelenchus xylophilus</name>
    <name type="common">Pinewood nematode worm</name>
    <name type="synonym">Aphelenchoides xylophilus</name>
    <dbReference type="NCBI Taxonomy" id="6326"/>
    <lineage>
        <taxon>Eukaryota</taxon>
        <taxon>Metazoa</taxon>
        <taxon>Ecdysozoa</taxon>
        <taxon>Nematoda</taxon>
        <taxon>Chromadorea</taxon>
        <taxon>Rhabditida</taxon>
        <taxon>Tylenchina</taxon>
        <taxon>Tylenchomorpha</taxon>
        <taxon>Aphelenchoidea</taxon>
        <taxon>Aphelenchoididae</taxon>
        <taxon>Bursaphelenchus</taxon>
    </lineage>
</organism>
<dbReference type="InterPro" id="IPR046341">
    <property type="entry name" value="SET_dom_sf"/>
</dbReference>
<sequence>MSLNLSDARITSLTDLWQTTLCGAPSANVNELFKEHLRIREALGVNDKEIFHMHKHIDRKDRAEAVENLPKWLEERGIGHEAVEIRESEFGYGLFAKKDLEVDDVPIEVPNSATLSLAYGEEKKELR</sequence>
<evidence type="ECO:0000313" key="2">
    <source>
        <dbReference type="WBParaSite" id="BXY_1292100.1"/>
    </source>
</evidence>
<reference evidence="2" key="1">
    <citation type="submission" date="2016-11" db="UniProtKB">
        <authorList>
            <consortium name="WormBaseParasite"/>
        </authorList>
    </citation>
    <scope>IDENTIFICATION</scope>
</reference>
<evidence type="ECO:0000313" key="1">
    <source>
        <dbReference type="Proteomes" id="UP000095284"/>
    </source>
</evidence>